<comment type="caution">
    <text evidence="3">The sequence shown here is derived from an EMBL/GenBank/DDBJ whole genome shotgun (WGS) entry which is preliminary data.</text>
</comment>
<feature type="region of interest" description="Disordered" evidence="1">
    <location>
        <begin position="823"/>
        <end position="853"/>
    </location>
</feature>
<dbReference type="STRING" id="231916.A0A409VQ42"/>
<keyword evidence="2" id="KW-1133">Transmembrane helix</keyword>
<dbReference type="EMBL" id="NHYE01005597">
    <property type="protein sequence ID" value="PPQ68357.1"/>
    <property type="molecule type" value="Genomic_DNA"/>
</dbReference>
<sequence>MQYFHKKRLRKRAEKLIIPKPTKGSSSLTIGQVSQAAAAAVRFSFRKGNVADAFDIVNSVRYAAAAENLRSFGVLPSLDRVKALAVSFPPAVSPRLASHALLHGLIRAQMFDKASQLAEQMMTAGIIVRSRTLETLYSALAQMPISTSRAPPPTVLMLESSDILHLKPTMASNEGTQFALRLLNLARESRQRRTHRMFKALMALCILNGEIIVGSLLFGLFLRDWQARELQRTAENRPDDPMKRETPFPVRTRMREICSYVDSYLTTDRPDAHAQREFKTSLQALANLASYLDQRLIPFENITPLLCSMYKCPRVGDKVWVPDKDGTPRQVEAYPYFHEVLERLIHSLPTQEEKSAPHPSDGSMLPRLDPASCSTLVHYSLRHRRSVSLAEKVLHHMFEERSPHIHPKPVLINIMKQSWDLLEGSTIANKVMAQFKALKTSVDPGLNANNTEQTSTLSDGARELIAIAQSGDNYALGIQIGHLVSTGQPQVVVDALPSLLPGLQISAYPQEQHGIDPEQARRLRKALSQEGLKHAVKLGPVVLTSLLNALEKAGKTGIAEKVWSWAKRAEAQSWIATGHGHVAPWCLPVQAYTVMIKVYANEARKGLVASSNLEHRKLSVVGWGRLKRSRKQETELRERRYRLGRDLALEVYRSMSSMPTTLENMLAGLRRANCRVKLKLKHFEMPRPDARFFNAILDVVGRHPNMTPRSPRTGTRSRAYHVRALRKARAQFLRTGVQRSSPGPDPALEEVAKDIVARGFAVPLLYQRLLIGTLDPATASVGRGTMEKERMPIRLASSNSRQLKALDEVGVVKLPVVPTRSLRGWPAKRGQGKPKDRILHPTAFRPAPAMAHL</sequence>
<evidence type="ECO:0000313" key="3">
    <source>
        <dbReference type="EMBL" id="PPQ68357.1"/>
    </source>
</evidence>
<keyword evidence="2" id="KW-0472">Membrane</keyword>
<accession>A0A409VQ42</accession>
<gene>
    <name evidence="3" type="ORF">CVT26_005921</name>
</gene>
<dbReference type="OrthoDB" id="2554293at2759"/>
<protein>
    <submittedName>
        <fullName evidence="3">Uncharacterized protein</fullName>
    </submittedName>
</protein>
<dbReference type="AlphaFoldDB" id="A0A409VQ42"/>
<evidence type="ECO:0000256" key="1">
    <source>
        <dbReference type="SAM" id="MobiDB-lite"/>
    </source>
</evidence>
<name>A0A409VQ42_9AGAR</name>
<dbReference type="InParanoid" id="A0A409VQ42"/>
<organism evidence="3 4">
    <name type="scientific">Gymnopilus dilepis</name>
    <dbReference type="NCBI Taxonomy" id="231916"/>
    <lineage>
        <taxon>Eukaryota</taxon>
        <taxon>Fungi</taxon>
        <taxon>Dikarya</taxon>
        <taxon>Basidiomycota</taxon>
        <taxon>Agaricomycotina</taxon>
        <taxon>Agaricomycetes</taxon>
        <taxon>Agaricomycetidae</taxon>
        <taxon>Agaricales</taxon>
        <taxon>Agaricineae</taxon>
        <taxon>Hymenogastraceae</taxon>
        <taxon>Gymnopilus</taxon>
    </lineage>
</organism>
<dbReference type="Proteomes" id="UP000284706">
    <property type="component" value="Unassembled WGS sequence"/>
</dbReference>
<feature type="transmembrane region" description="Helical" evidence="2">
    <location>
        <begin position="200"/>
        <end position="222"/>
    </location>
</feature>
<reference evidence="3 4" key="1">
    <citation type="journal article" date="2018" name="Evol. Lett.">
        <title>Horizontal gene cluster transfer increased hallucinogenic mushroom diversity.</title>
        <authorList>
            <person name="Reynolds H.T."/>
            <person name="Vijayakumar V."/>
            <person name="Gluck-Thaler E."/>
            <person name="Korotkin H.B."/>
            <person name="Matheny P.B."/>
            <person name="Slot J.C."/>
        </authorList>
    </citation>
    <scope>NUCLEOTIDE SEQUENCE [LARGE SCALE GENOMIC DNA]</scope>
    <source>
        <strain evidence="3 4">SRW20</strain>
    </source>
</reference>
<evidence type="ECO:0000313" key="4">
    <source>
        <dbReference type="Proteomes" id="UP000284706"/>
    </source>
</evidence>
<keyword evidence="2" id="KW-0812">Transmembrane</keyword>
<evidence type="ECO:0000256" key="2">
    <source>
        <dbReference type="SAM" id="Phobius"/>
    </source>
</evidence>
<proteinExistence type="predicted"/>
<keyword evidence="4" id="KW-1185">Reference proteome</keyword>